<accession>E4XC91</accession>
<reference evidence="1" key="1">
    <citation type="journal article" date="2010" name="Science">
        <title>Plasticity of animal genome architecture unmasked by rapid evolution of a pelagic tunicate.</title>
        <authorList>
            <person name="Denoeud F."/>
            <person name="Henriet S."/>
            <person name="Mungpakdee S."/>
            <person name="Aury J.M."/>
            <person name="Da Silva C."/>
            <person name="Brinkmann H."/>
            <person name="Mikhaleva J."/>
            <person name="Olsen L.C."/>
            <person name="Jubin C."/>
            <person name="Canestro C."/>
            <person name="Bouquet J.M."/>
            <person name="Danks G."/>
            <person name="Poulain J."/>
            <person name="Campsteijn C."/>
            <person name="Adamski M."/>
            <person name="Cross I."/>
            <person name="Yadetie F."/>
            <person name="Muffato M."/>
            <person name="Louis A."/>
            <person name="Butcher S."/>
            <person name="Tsagkogeorga G."/>
            <person name="Konrad A."/>
            <person name="Singh S."/>
            <person name="Jensen M.F."/>
            <person name="Cong E.H."/>
            <person name="Eikeseth-Otteraa H."/>
            <person name="Noel B."/>
            <person name="Anthouard V."/>
            <person name="Porcel B.M."/>
            <person name="Kachouri-Lafond R."/>
            <person name="Nishino A."/>
            <person name="Ugolini M."/>
            <person name="Chourrout P."/>
            <person name="Nishida H."/>
            <person name="Aasland R."/>
            <person name="Huzurbazar S."/>
            <person name="Westhof E."/>
            <person name="Delsuc F."/>
            <person name="Lehrach H."/>
            <person name="Reinhardt R."/>
            <person name="Weissenbach J."/>
            <person name="Roy S.W."/>
            <person name="Artiguenave F."/>
            <person name="Postlethwait J.H."/>
            <person name="Manak J.R."/>
            <person name="Thompson E.M."/>
            <person name="Jaillon O."/>
            <person name="Du Pasquier L."/>
            <person name="Boudinot P."/>
            <person name="Liberles D.A."/>
            <person name="Volff J.N."/>
            <person name="Philippe H."/>
            <person name="Lenhard B."/>
            <person name="Roest Crollius H."/>
            <person name="Wincker P."/>
            <person name="Chourrout D."/>
        </authorList>
    </citation>
    <scope>NUCLEOTIDE SEQUENCE [LARGE SCALE GENOMIC DNA]</scope>
</reference>
<dbReference type="Proteomes" id="UP000001307">
    <property type="component" value="Unassembled WGS sequence"/>
</dbReference>
<dbReference type="AlphaFoldDB" id="E4XC91"/>
<organism evidence="1">
    <name type="scientific">Oikopleura dioica</name>
    <name type="common">Tunicate</name>
    <dbReference type="NCBI Taxonomy" id="34765"/>
    <lineage>
        <taxon>Eukaryota</taxon>
        <taxon>Metazoa</taxon>
        <taxon>Chordata</taxon>
        <taxon>Tunicata</taxon>
        <taxon>Appendicularia</taxon>
        <taxon>Copelata</taxon>
        <taxon>Oikopleuridae</taxon>
        <taxon>Oikopleura</taxon>
    </lineage>
</organism>
<evidence type="ECO:0000313" key="1">
    <source>
        <dbReference type="EMBL" id="CBY09216.1"/>
    </source>
</evidence>
<dbReference type="Proteomes" id="UP000011014">
    <property type="component" value="Unassembled WGS sequence"/>
</dbReference>
<name>E4XC91_OIKDI</name>
<keyword evidence="3" id="KW-1185">Reference proteome</keyword>
<evidence type="ECO:0000313" key="3">
    <source>
        <dbReference type="Proteomes" id="UP000001307"/>
    </source>
</evidence>
<sequence length="95" mass="10781">MNSGWTLLIQCDVDHRPDETHLDENIKFVKVDDFVSPASSITIPLQQNNDSKLLLAQIPKAEAVSRPQEMNRALSELTQSRKIFKILYISSSAKR</sequence>
<protein>
    <submittedName>
        <fullName evidence="1">Uncharacterized protein</fullName>
    </submittedName>
</protein>
<dbReference type="InParanoid" id="E4XC91"/>
<gene>
    <name evidence="1" type="ORF">GSOID_T00007746001</name>
    <name evidence="2" type="ORF">GSOID_T00020315001</name>
</gene>
<proteinExistence type="predicted"/>
<dbReference type="EMBL" id="FN653035">
    <property type="protein sequence ID" value="CBY09216.1"/>
    <property type="molecule type" value="Genomic_DNA"/>
</dbReference>
<dbReference type="EMBL" id="FN655630">
    <property type="protein sequence ID" value="CBY39730.1"/>
    <property type="molecule type" value="Genomic_DNA"/>
</dbReference>
<evidence type="ECO:0000313" key="2">
    <source>
        <dbReference type="EMBL" id="CBY39730.1"/>
    </source>
</evidence>